<dbReference type="PROSITE" id="PS51257">
    <property type="entry name" value="PROKAR_LIPOPROTEIN"/>
    <property type="match status" value="1"/>
</dbReference>
<comment type="caution">
    <text evidence="4">The sequence shown here is derived from an EMBL/GenBank/DDBJ whole genome shotgun (WGS) entry which is preliminary data.</text>
</comment>
<evidence type="ECO:0000256" key="1">
    <source>
        <dbReference type="SAM" id="SignalP"/>
    </source>
</evidence>
<dbReference type="RefSeq" id="WP_225698029.1">
    <property type="nucleotide sequence ID" value="NZ_JAIXNE010000002.1"/>
</dbReference>
<evidence type="ECO:0000313" key="2">
    <source>
        <dbReference type="EMBL" id="MCA6074920.1"/>
    </source>
</evidence>
<proteinExistence type="predicted"/>
<sequence>MKNLKWVCGVIALVAAGFFASCNDGIELPELTGEYPIVEVARPLAIRDTVQNELGRFEMGYEFIPRVDGQFQSITGVLPKTATYKITLWDAFSKEIIQFWEIQYFENIYQEVFIDEPVDLTAGKSYMLTINTINWYDYEPPAVGTIFPQTIGNVEIVRFGLKEAFQTEYPTQFYDNQMWGLIDFRFEPFRVD</sequence>
<dbReference type="EMBL" id="JAIXNE010000004">
    <property type="protein sequence ID" value="MCA6077225.1"/>
    <property type="molecule type" value="Genomic_DNA"/>
</dbReference>
<accession>A0A9X1KYK7</accession>
<feature type="signal peptide" evidence="1">
    <location>
        <begin position="1"/>
        <end position="20"/>
    </location>
</feature>
<evidence type="ECO:0000313" key="5">
    <source>
        <dbReference type="Proteomes" id="UP001139409"/>
    </source>
</evidence>
<keyword evidence="1" id="KW-0732">Signal</keyword>
<evidence type="ECO:0000313" key="4">
    <source>
        <dbReference type="EMBL" id="MCA6077225.1"/>
    </source>
</evidence>
<feature type="chain" id="PRO_5041114897" evidence="1">
    <location>
        <begin position="21"/>
        <end position="192"/>
    </location>
</feature>
<gene>
    <name evidence="2" type="ORF">LDX50_08570</name>
    <name evidence="3" type="ORF">LDX50_14540</name>
    <name evidence="4" type="ORF">LDX50_20260</name>
</gene>
<dbReference type="EMBL" id="JAIXNE010000003">
    <property type="protein sequence ID" value="MCA6076097.1"/>
    <property type="molecule type" value="Genomic_DNA"/>
</dbReference>
<dbReference type="Proteomes" id="UP001139409">
    <property type="component" value="Unassembled WGS sequence"/>
</dbReference>
<protein>
    <submittedName>
        <fullName evidence="4">DUF4082 domain-containing protein</fullName>
    </submittedName>
</protein>
<evidence type="ECO:0000313" key="3">
    <source>
        <dbReference type="EMBL" id="MCA6076097.1"/>
    </source>
</evidence>
<keyword evidence="5" id="KW-1185">Reference proteome</keyword>
<name>A0A9X1KYK7_9BACT</name>
<dbReference type="EMBL" id="JAIXNE010000002">
    <property type="protein sequence ID" value="MCA6074920.1"/>
    <property type="molecule type" value="Genomic_DNA"/>
</dbReference>
<reference evidence="4" key="1">
    <citation type="submission" date="2021-09" db="EMBL/GenBank/DDBJ databases">
        <title>Fulvivirga sp. isolated from coastal sediment.</title>
        <authorList>
            <person name="Yu H."/>
        </authorList>
    </citation>
    <scope>NUCLEOTIDE SEQUENCE</scope>
    <source>
        <strain evidence="4">1062</strain>
    </source>
</reference>
<organism evidence="4 5">
    <name type="scientific">Fulvivirga sedimenti</name>
    <dbReference type="NCBI Taxonomy" id="2879465"/>
    <lineage>
        <taxon>Bacteria</taxon>
        <taxon>Pseudomonadati</taxon>
        <taxon>Bacteroidota</taxon>
        <taxon>Cytophagia</taxon>
        <taxon>Cytophagales</taxon>
        <taxon>Fulvivirgaceae</taxon>
        <taxon>Fulvivirga</taxon>
    </lineage>
</organism>
<dbReference type="AlphaFoldDB" id="A0A9X1KYK7"/>